<dbReference type="AlphaFoldDB" id="A0A1R2C479"/>
<dbReference type="GO" id="GO:0005524">
    <property type="term" value="F:ATP binding"/>
    <property type="evidence" value="ECO:0007669"/>
    <property type="project" value="UniProtKB-UniRule"/>
</dbReference>
<keyword evidence="2 6" id="KW-0547">Nucleotide-binding</keyword>
<dbReference type="InterPro" id="IPR018247">
    <property type="entry name" value="EF_Hand_1_Ca_BS"/>
</dbReference>
<evidence type="ECO:0000256" key="3">
    <source>
        <dbReference type="ARBA" id="ARBA00022837"/>
    </source>
</evidence>
<organism evidence="10 11">
    <name type="scientific">Stentor coeruleus</name>
    <dbReference type="NCBI Taxonomy" id="5963"/>
    <lineage>
        <taxon>Eukaryota</taxon>
        <taxon>Sar</taxon>
        <taxon>Alveolata</taxon>
        <taxon>Ciliophora</taxon>
        <taxon>Postciliodesmatophora</taxon>
        <taxon>Heterotrichea</taxon>
        <taxon>Heterotrichida</taxon>
        <taxon>Stentoridae</taxon>
        <taxon>Stentor</taxon>
    </lineage>
</organism>
<dbReference type="PROSITE" id="PS50011">
    <property type="entry name" value="PROTEIN_KINASE_DOM"/>
    <property type="match status" value="1"/>
</dbReference>
<evidence type="ECO:0000259" key="9">
    <source>
        <dbReference type="PROSITE" id="PS50222"/>
    </source>
</evidence>
<dbReference type="OrthoDB" id="10252171at2759"/>
<dbReference type="Proteomes" id="UP000187209">
    <property type="component" value="Unassembled WGS sequence"/>
</dbReference>
<comment type="subunit">
    <text evidence="1">Monomer.</text>
</comment>
<dbReference type="PROSITE" id="PS00108">
    <property type="entry name" value="PROTEIN_KINASE_ST"/>
    <property type="match status" value="1"/>
</dbReference>
<feature type="binding site" evidence="6">
    <location>
        <position position="77"/>
    </location>
    <ligand>
        <name>ATP</name>
        <dbReference type="ChEBI" id="CHEBI:30616"/>
    </ligand>
</feature>
<accession>A0A1R2C479</accession>
<dbReference type="SUPFAM" id="SSF56112">
    <property type="entry name" value="Protein kinase-like (PK-like)"/>
    <property type="match status" value="1"/>
</dbReference>
<evidence type="ECO:0000256" key="7">
    <source>
        <dbReference type="SAM" id="MobiDB-lite"/>
    </source>
</evidence>
<feature type="domain" description="EF-hand" evidence="9">
    <location>
        <begin position="345"/>
        <end position="380"/>
    </location>
</feature>
<dbReference type="InterPro" id="IPR011992">
    <property type="entry name" value="EF-hand-dom_pair"/>
</dbReference>
<dbReference type="SUPFAM" id="SSF47473">
    <property type="entry name" value="EF-hand"/>
    <property type="match status" value="1"/>
</dbReference>
<dbReference type="PROSITE" id="PS00107">
    <property type="entry name" value="PROTEIN_KINASE_ATP"/>
    <property type="match status" value="1"/>
</dbReference>
<keyword evidence="4 6" id="KW-0067">ATP-binding</keyword>
<gene>
    <name evidence="10" type="ORF">SteCoe_15260</name>
</gene>
<dbReference type="InterPro" id="IPR011009">
    <property type="entry name" value="Kinase-like_dom_sf"/>
</dbReference>
<evidence type="ECO:0000256" key="4">
    <source>
        <dbReference type="ARBA" id="ARBA00022840"/>
    </source>
</evidence>
<comment type="caution">
    <text evidence="10">The sequence shown here is derived from an EMBL/GenBank/DDBJ whole genome shotgun (WGS) entry which is preliminary data.</text>
</comment>
<evidence type="ECO:0000256" key="1">
    <source>
        <dbReference type="ARBA" id="ARBA00011245"/>
    </source>
</evidence>
<dbReference type="PROSITE" id="PS50222">
    <property type="entry name" value="EF_HAND_2"/>
    <property type="match status" value="1"/>
</dbReference>
<dbReference type="InterPro" id="IPR045269">
    <property type="entry name" value="Atg1-like"/>
</dbReference>
<evidence type="ECO:0008006" key="12">
    <source>
        <dbReference type="Google" id="ProtNLM"/>
    </source>
</evidence>
<evidence type="ECO:0000313" key="10">
    <source>
        <dbReference type="EMBL" id="OMJ83779.1"/>
    </source>
</evidence>
<dbReference type="GO" id="GO:0010506">
    <property type="term" value="P:regulation of autophagy"/>
    <property type="evidence" value="ECO:0007669"/>
    <property type="project" value="InterPro"/>
</dbReference>
<reference evidence="10 11" key="1">
    <citation type="submission" date="2016-11" db="EMBL/GenBank/DDBJ databases">
        <title>The macronuclear genome of Stentor coeruleus: a giant cell with tiny introns.</title>
        <authorList>
            <person name="Slabodnick M."/>
            <person name="Ruby J.G."/>
            <person name="Reiff S.B."/>
            <person name="Swart E.C."/>
            <person name="Gosai S."/>
            <person name="Prabakaran S."/>
            <person name="Witkowska E."/>
            <person name="Larue G.E."/>
            <person name="Fisher S."/>
            <person name="Freeman R.M."/>
            <person name="Gunawardena J."/>
            <person name="Chu W."/>
            <person name="Stover N.A."/>
            <person name="Gregory B.D."/>
            <person name="Nowacki M."/>
            <person name="Derisi J."/>
            <person name="Roy S.W."/>
            <person name="Marshall W.F."/>
            <person name="Sood P."/>
        </authorList>
    </citation>
    <scope>NUCLEOTIDE SEQUENCE [LARGE SCALE GENOMIC DNA]</scope>
    <source>
        <strain evidence="10">WM001</strain>
    </source>
</reference>
<evidence type="ECO:0000256" key="6">
    <source>
        <dbReference type="PROSITE-ProRule" id="PRU10141"/>
    </source>
</evidence>
<keyword evidence="3" id="KW-0106">Calcium</keyword>
<dbReference type="InterPro" id="IPR008271">
    <property type="entry name" value="Ser/Thr_kinase_AS"/>
</dbReference>
<name>A0A1R2C479_9CILI</name>
<evidence type="ECO:0000256" key="2">
    <source>
        <dbReference type="ARBA" id="ARBA00022741"/>
    </source>
</evidence>
<dbReference type="GO" id="GO:0004674">
    <property type="term" value="F:protein serine/threonine kinase activity"/>
    <property type="evidence" value="ECO:0007669"/>
    <property type="project" value="InterPro"/>
</dbReference>
<comment type="similarity">
    <text evidence="5">Belongs to the protein kinase superfamily. Ser/Thr protein kinase family. CDPK subfamily.</text>
</comment>
<proteinExistence type="inferred from homology"/>
<evidence type="ECO:0000313" key="11">
    <source>
        <dbReference type="Proteomes" id="UP000187209"/>
    </source>
</evidence>
<protein>
    <recommendedName>
        <fullName evidence="12">Protein kinase domain-containing protein</fullName>
    </recommendedName>
</protein>
<dbReference type="Gene3D" id="1.10.510.10">
    <property type="entry name" value="Transferase(Phosphotransferase) domain 1"/>
    <property type="match status" value="1"/>
</dbReference>
<evidence type="ECO:0000259" key="8">
    <source>
        <dbReference type="PROSITE" id="PS50011"/>
    </source>
</evidence>
<feature type="domain" description="Protein kinase" evidence="8">
    <location>
        <begin position="48"/>
        <end position="306"/>
    </location>
</feature>
<dbReference type="Pfam" id="PF00069">
    <property type="entry name" value="Pkinase"/>
    <property type="match status" value="1"/>
</dbReference>
<dbReference type="InterPro" id="IPR017441">
    <property type="entry name" value="Protein_kinase_ATP_BS"/>
</dbReference>
<dbReference type="PANTHER" id="PTHR24348">
    <property type="entry name" value="SERINE/THREONINE-PROTEIN KINASE UNC-51-RELATED"/>
    <property type="match status" value="1"/>
</dbReference>
<feature type="region of interest" description="Disordered" evidence="7">
    <location>
        <begin position="499"/>
        <end position="529"/>
    </location>
</feature>
<dbReference type="EMBL" id="MPUH01000292">
    <property type="protein sequence ID" value="OMJ83779.1"/>
    <property type="molecule type" value="Genomic_DNA"/>
</dbReference>
<dbReference type="FunFam" id="1.10.510.10:FF:000571">
    <property type="entry name" value="Maternal embryonic leucine zipper kinase"/>
    <property type="match status" value="1"/>
</dbReference>
<dbReference type="CDD" id="cd05117">
    <property type="entry name" value="STKc_CAMK"/>
    <property type="match status" value="1"/>
</dbReference>
<dbReference type="GO" id="GO:0005509">
    <property type="term" value="F:calcium ion binding"/>
    <property type="evidence" value="ECO:0007669"/>
    <property type="project" value="InterPro"/>
</dbReference>
<dbReference type="PROSITE" id="PS00018">
    <property type="entry name" value="EF_HAND_1"/>
    <property type="match status" value="1"/>
</dbReference>
<evidence type="ECO:0000256" key="5">
    <source>
        <dbReference type="ARBA" id="ARBA00024334"/>
    </source>
</evidence>
<dbReference type="InterPro" id="IPR000719">
    <property type="entry name" value="Prot_kinase_dom"/>
</dbReference>
<sequence length="545" mass="64078">MGSLCPSKVDTNWADNSPHTVKPIDFRTLNTAVVYLPKNKNFFDQIYELDNRKLGFGHYGDVKKCSHRETGVVRAVKIFNKERLGSSSLHDNWFLKQIEVLSFINHPSFIKVHEFFEDRDHFFLVMDYHRGGDLLQKLRSSRKLDENYLRKIMKQLLIGVSYLHNLRIVHRDLKPENVLIEEKGDDLLIKIIDFDTSVKLTEKGVVSGLYGTIYYMAPELVDIEYDEKCDIWSLGIIMYTLFTGELPYVGLSDHHILNNIQRIPINLSNDSLFPLSEKGIDLLRKLLSKDPKKRISAEDALDHPWLNPVSIDAEKIRETLENIEESRIKSTTVKDFLISNFSVIKDYSILDKAFLELDKDHDGIVTWDDVFEFFRRFYAEVETEEKTDQLMEKIQGYNDDRFTYSEFLNAGIDLRNLLNEKRIMKFMVMRNRGKESKSTTDSLFGETIESLKTDDEIEEWMQELRTKLDGEPTPKDFQDVVFEKLYIKSPGKDTLEVNHEKHRMGRTPRDFQENTYEKFHPRPQPKDFQETINEKFHKRAEKYQV</sequence>
<keyword evidence="11" id="KW-1185">Reference proteome</keyword>
<dbReference type="InterPro" id="IPR002048">
    <property type="entry name" value="EF_hand_dom"/>
</dbReference>
<dbReference type="SMART" id="SM00220">
    <property type="entry name" value="S_TKc"/>
    <property type="match status" value="1"/>
</dbReference>
<dbReference type="Gene3D" id="1.10.238.10">
    <property type="entry name" value="EF-hand"/>
    <property type="match status" value="1"/>
</dbReference>
<dbReference type="GO" id="GO:0005737">
    <property type="term" value="C:cytoplasm"/>
    <property type="evidence" value="ECO:0007669"/>
    <property type="project" value="TreeGrafter"/>
</dbReference>
<dbReference type="PANTHER" id="PTHR24348:SF68">
    <property type="entry name" value="SERINE_THREONINE-PROTEIN KINASE ATG1C"/>
    <property type="match status" value="1"/>
</dbReference>
<feature type="compositionally biased region" description="Basic and acidic residues" evidence="7">
    <location>
        <begin position="507"/>
        <end position="529"/>
    </location>
</feature>